<organism evidence="5 6">
    <name type="scientific">Aphanomyces invadans</name>
    <dbReference type="NCBI Taxonomy" id="157072"/>
    <lineage>
        <taxon>Eukaryota</taxon>
        <taxon>Sar</taxon>
        <taxon>Stramenopiles</taxon>
        <taxon>Oomycota</taxon>
        <taxon>Saprolegniomycetes</taxon>
        <taxon>Saprolegniales</taxon>
        <taxon>Verrucalvaceae</taxon>
        <taxon>Aphanomyces</taxon>
    </lineage>
</organism>
<dbReference type="InterPro" id="IPR035892">
    <property type="entry name" value="C2_domain_sf"/>
</dbReference>
<evidence type="ECO:0000256" key="1">
    <source>
        <dbReference type="ARBA" id="ARBA00022737"/>
    </source>
</evidence>
<dbReference type="Pfam" id="PF13499">
    <property type="entry name" value="EF-hand_7"/>
    <property type="match status" value="2"/>
</dbReference>
<dbReference type="SUPFAM" id="SSF49562">
    <property type="entry name" value="C2 domain (Calcium/lipid-binding domain, CaLB)"/>
    <property type="match status" value="1"/>
</dbReference>
<dbReference type="InterPro" id="IPR002048">
    <property type="entry name" value="EF_hand_dom"/>
</dbReference>
<evidence type="ECO:0000259" key="3">
    <source>
        <dbReference type="PROSITE" id="PS50004"/>
    </source>
</evidence>
<keyword evidence="2" id="KW-0106">Calcium</keyword>
<dbReference type="PROSITE" id="PS50222">
    <property type="entry name" value="EF_HAND_2"/>
    <property type="match status" value="4"/>
</dbReference>
<evidence type="ECO:0000313" key="5">
    <source>
        <dbReference type="EMBL" id="RHY21456.1"/>
    </source>
</evidence>
<evidence type="ECO:0000259" key="4">
    <source>
        <dbReference type="PROSITE" id="PS50222"/>
    </source>
</evidence>
<protein>
    <submittedName>
        <fullName evidence="5">Uncharacterized protein</fullName>
    </submittedName>
</protein>
<dbReference type="SUPFAM" id="SSF47473">
    <property type="entry name" value="EF-hand"/>
    <property type="match status" value="2"/>
</dbReference>
<reference evidence="5 6" key="1">
    <citation type="submission" date="2018-08" db="EMBL/GenBank/DDBJ databases">
        <title>Aphanomyces genome sequencing and annotation.</title>
        <authorList>
            <person name="Minardi D."/>
            <person name="Oidtmann B."/>
            <person name="Van Der Giezen M."/>
            <person name="Studholme D.J."/>
        </authorList>
    </citation>
    <scope>NUCLEOTIDE SEQUENCE [LARGE SCALE GENOMIC DNA]</scope>
    <source>
        <strain evidence="5 6">NJM0002</strain>
    </source>
</reference>
<dbReference type="SMART" id="SM00054">
    <property type="entry name" value="EFh"/>
    <property type="match status" value="4"/>
</dbReference>
<dbReference type="Gene3D" id="2.60.40.150">
    <property type="entry name" value="C2 domain"/>
    <property type="match status" value="1"/>
</dbReference>
<keyword evidence="6" id="KW-1185">Reference proteome</keyword>
<feature type="domain" description="EF-hand" evidence="4">
    <location>
        <begin position="389"/>
        <end position="424"/>
    </location>
</feature>
<accession>A0A3R6ZI08</accession>
<dbReference type="Pfam" id="PF00168">
    <property type="entry name" value="C2"/>
    <property type="match status" value="1"/>
</dbReference>
<dbReference type="GO" id="GO:0005509">
    <property type="term" value="F:calcium ion binding"/>
    <property type="evidence" value="ECO:0007669"/>
    <property type="project" value="InterPro"/>
</dbReference>
<dbReference type="AlphaFoldDB" id="A0A3R6ZI08"/>
<feature type="domain" description="EF-hand" evidence="4">
    <location>
        <begin position="332"/>
        <end position="367"/>
    </location>
</feature>
<dbReference type="InterPro" id="IPR000008">
    <property type="entry name" value="C2_dom"/>
</dbReference>
<name>A0A3R6ZI08_9STRA</name>
<dbReference type="InterPro" id="IPR018247">
    <property type="entry name" value="EF_Hand_1_Ca_BS"/>
</dbReference>
<proteinExistence type="predicted"/>
<gene>
    <name evidence="5" type="ORF">DYB32_009809</name>
</gene>
<feature type="domain" description="C2" evidence="3">
    <location>
        <begin position="1"/>
        <end position="78"/>
    </location>
</feature>
<dbReference type="PROSITE" id="PS50004">
    <property type="entry name" value="C2"/>
    <property type="match status" value="1"/>
</dbReference>
<dbReference type="InterPro" id="IPR050145">
    <property type="entry name" value="Centrin_CML-like"/>
</dbReference>
<feature type="domain" description="EF-hand" evidence="4">
    <location>
        <begin position="182"/>
        <end position="217"/>
    </location>
</feature>
<feature type="domain" description="EF-hand" evidence="4">
    <location>
        <begin position="146"/>
        <end position="181"/>
    </location>
</feature>
<dbReference type="PROSITE" id="PS00018">
    <property type="entry name" value="EF_HAND_1"/>
    <property type="match status" value="3"/>
</dbReference>
<sequence length="429" mass="48765">MKVTLEGACIKSVMRTEIDTDGGKEPEWNQEFEFDVVDQFTMMVECWDHDGMGDDDMIGETSLSLLPVFRYGYVDEWVPLTFRGKFGSSQKAGDVHIQLSFVGPDGIGYPQHQEAPQPIEVVPTHVIVQQAKTAAAADKYDDNVIFSEDDILHAFKFIDLDKNTFIGAAEIRHILICMGELITDAEVDEMVRMVDRDGDGQVSFEEFRKLVIHPDPGSVDFSKAIDAPHEVHHHQDIVTDDDRKRDMETKMQKKALLDRFIGDNNITLDALRRVFGRFKKTDKAGLTFEDFYTLFEVEPVGEYRKLHALYAGNKLADIREILLGMSNLLEVDKAMKAQFCFEIYDDDHNGFITEDELINILQATHMVKHRPSHLGAHGSCRSRQTTQANVIKKAHTILKQADSDGDHKLNLDEFHVISKKFPNIIFPHV</sequence>
<dbReference type="InterPro" id="IPR011992">
    <property type="entry name" value="EF-hand-dom_pair"/>
</dbReference>
<dbReference type="PANTHER" id="PTHR23050">
    <property type="entry name" value="CALCIUM BINDING PROTEIN"/>
    <property type="match status" value="1"/>
</dbReference>
<dbReference type="CDD" id="cd00051">
    <property type="entry name" value="EFh"/>
    <property type="match status" value="2"/>
</dbReference>
<dbReference type="FunFam" id="1.10.238.10:FF:000003">
    <property type="entry name" value="Calmodulin A"/>
    <property type="match status" value="1"/>
</dbReference>
<dbReference type="Proteomes" id="UP000285060">
    <property type="component" value="Unassembled WGS sequence"/>
</dbReference>
<evidence type="ECO:0000256" key="2">
    <source>
        <dbReference type="ARBA" id="ARBA00022837"/>
    </source>
</evidence>
<evidence type="ECO:0000313" key="6">
    <source>
        <dbReference type="Proteomes" id="UP000285060"/>
    </source>
</evidence>
<dbReference type="EMBL" id="QUSY01002375">
    <property type="protein sequence ID" value="RHY21456.1"/>
    <property type="molecule type" value="Genomic_DNA"/>
</dbReference>
<keyword evidence="1" id="KW-0677">Repeat</keyword>
<comment type="caution">
    <text evidence="5">The sequence shown here is derived from an EMBL/GenBank/DDBJ whole genome shotgun (WGS) entry which is preliminary data.</text>
</comment>
<dbReference type="VEuPathDB" id="FungiDB:H310_03669"/>
<dbReference type="Gene3D" id="1.10.238.10">
    <property type="entry name" value="EF-hand"/>
    <property type="match status" value="2"/>
</dbReference>